<comment type="subcellular location">
    <subcellularLocation>
        <location evidence="2">Cytoplasm</location>
    </subcellularLocation>
</comment>
<keyword evidence="10" id="KW-0862">Zinc</keyword>
<dbReference type="Pfam" id="PF23230">
    <property type="entry name" value="zf-C2H2_13"/>
    <property type="match status" value="1"/>
</dbReference>
<dbReference type="Pfam" id="PF23202">
    <property type="entry name" value="PAH_ZNF598"/>
    <property type="match status" value="1"/>
</dbReference>
<evidence type="ECO:0000259" key="14">
    <source>
        <dbReference type="PROSITE" id="PS50089"/>
    </source>
</evidence>
<feature type="compositionally biased region" description="Low complexity" evidence="13">
    <location>
        <begin position="377"/>
        <end position="386"/>
    </location>
</feature>
<evidence type="ECO:0000256" key="12">
    <source>
        <dbReference type="PROSITE-ProRule" id="PRU00175"/>
    </source>
</evidence>
<dbReference type="InterPro" id="IPR044288">
    <property type="entry name" value="ZNF598/HEL2"/>
</dbReference>
<feature type="compositionally biased region" description="Low complexity" evidence="13">
    <location>
        <begin position="584"/>
        <end position="597"/>
    </location>
</feature>
<dbReference type="InterPro" id="IPR013087">
    <property type="entry name" value="Znf_C2H2_type"/>
</dbReference>
<keyword evidence="15" id="KW-1185">Reference proteome</keyword>
<dbReference type="RefSeq" id="XP_039136146.1">
    <property type="nucleotide sequence ID" value="XM_039280212.1"/>
</dbReference>
<dbReference type="InterPro" id="IPR001841">
    <property type="entry name" value="Znf_RING"/>
</dbReference>
<evidence type="ECO:0000256" key="5">
    <source>
        <dbReference type="ARBA" id="ARBA00022490"/>
    </source>
</evidence>
<dbReference type="InterPro" id="IPR056437">
    <property type="entry name" value="Znf-C2H2_ZNF598/HEL2"/>
</dbReference>
<feature type="compositionally biased region" description="Basic and acidic residues" evidence="13">
    <location>
        <begin position="303"/>
        <end position="321"/>
    </location>
</feature>
<keyword evidence="8" id="KW-0479">Metal-binding</keyword>
<dbReference type="GO" id="GO:0043022">
    <property type="term" value="F:ribosome binding"/>
    <property type="evidence" value="ECO:0007669"/>
    <property type="project" value="TreeGrafter"/>
</dbReference>
<dbReference type="InterPro" id="IPR041888">
    <property type="entry name" value="RING-HC_ZNF598/HEL2"/>
</dbReference>
<feature type="region of interest" description="Disordered" evidence="13">
    <location>
        <begin position="372"/>
        <end position="402"/>
    </location>
</feature>
<dbReference type="InterPro" id="IPR057634">
    <property type="entry name" value="PAH_ZNF598/HEL2"/>
</dbReference>
<dbReference type="GO" id="GO:0005737">
    <property type="term" value="C:cytoplasm"/>
    <property type="evidence" value="ECO:0007669"/>
    <property type="project" value="UniProtKB-SubCell"/>
</dbReference>
<feature type="domain" description="RING-type" evidence="14">
    <location>
        <begin position="5"/>
        <end position="46"/>
    </location>
</feature>
<evidence type="ECO:0000256" key="3">
    <source>
        <dbReference type="ARBA" id="ARBA00004906"/>
    </source>
</evidence>
<keyword evidence="5" id="KW-0963">Cytoplasm</keyword>
<evidence type="ECO:0000256" key="13">
    <source>
        <dbReference type="SAM" id="MobiDB-lite"/>
    </source>
</evidence>
<evidence type="ECO:0000256" key="9">
    <source>
        <dbReference type="ARBA" id="ARBA00022771"/>
    </source>
</evidence>
<feature type="compositionally biased region" description="Polar residues" evidence="13">
    <location>
        <begin position="387"/>
        <end position="396"/>
    </location>
</feature>
<dbReference type="GO" id="GO:0061630">
    <property type="term" value="F:ubiquitin protein ligase activity"/>
    <property type="evidence" value="ECO:0007669"/>
    <property type="project" value="UniProtKB-EC"/>
</dbReference>
<feature type="compositionally biased region" description="Polar residues" evidence="13">
    <location>
        <begin position="452"/>
        <end position="473"/>
    </location>
</feature>
<organism evidence="15 16">
    <name type="scientific">Dioscorea cayennensis subsp. rotundata</name>
    <name type="common">White Guinea yam</name>
    <name type="synonym">Dioscorea rotundata</name>
    <dbReference type="NCBI Taxonomy" id="55577"/>
    <lineage>
        <taxon>Eukaryota</taxon>
        <taxon>Viridiplantae</taxon>
        <taxon>Streptophyta</taxon>
        <taxon>Embryophyta</taxon>
        <taxon>Tracheophyta</taxon>
        <taxon>Spermatophyta</taxon>
        <taxon>Magnoliopsida</taxon>
        <taxon>Liliopsida</taxon>
        <taxon>Dioscoreales</taxon>
        <taxon>Dioscoreaceae</taxon>
        <taxon>Dioscorea</taxon>
    </lineage>
</organism>
<dbReference type="GO" id="GO:0072344">
    <property type="term" value="P:rescue of stalled ribosome"/>
    <property type="evidence" value="ECO:0007669"/>
    <property type="project" value="InterPro"/>
</dbReference>
<feature type="region of interest" description="Disordered" evidence="13">
    <location>
        <begin position="765"/>
        <end position="879"/>
    </location>
</feature>
<feature type="compositionally biased region" description="Low complexity" evidence="13">
    <location>
        <begin position="768"/>
        <end position="784"/>
    </location>
</feature>
<evidence type="ECO:0000256" key="2">
    <source>
        <dbReference type="ARBA" id="ARBA00004496"/>
    </source>
</evidence>
<keyword evidence="7" id="KW-0808">Transferase</keyword>
<dbReference type="EC" id="2.3.2.27" evidence="4"/>
<dbReference type="Proteomes" id="UP001515500">
    <property type="component" value="Chromosome 12"/>
</dbReference>
<name>A0AB40C8H8_DIOCR</name>
<comment type="pathway">
    <text evidence="3">Protein modification; protein ubiquitination.</text>
</comment>
<evidence type="ECO:0000256" key="4">
    <source>
        <dbReference type="ARBA" id="ARBA00012483"/>
    </source>
</evidence>
<dbReference type="GO" id="GO:0016567">
    <property type="term" value="P:protein ubiquitination"/>
    <property type="evidence" value="ECO:0007669"/>
    <property type="project" value="TreeGrafter"/>
</dbReference>
<feature type="region of interest" description="Disordered" evidence="13">
    <location>
        <begin position="688"/>
        <end position="725"/>
    </location>
</feature>
<proteinExistence type="inferred from homology"/>
<evidence type="ECO:0000313" key="15">
    <source>
        <dbReference type="Proteomes" id="UP001515500"/>
    </source>
</evidence>
<protein>
    <recommendedName>
        <fullName evidence="4">RING-type E3 ubiquitin transferase</fullName>
        <ecNumber evidence="4">2.3.2.27</ecNumber>
    </recommendedName>
</protein>
<evidence type="ECO:0000256" key="6">
    <source>
        <dbReference type="ARBA" id="ARBA00022553"/>
    </source>
</evidence>
<dbReference type="Pfam" id="PF13920">
    <property type="entry name" value="zf-C3HC4_3"/>
    <property type="match status" value="1"/>
</dbReference>
<feature type="region of interest" description="Disordered" evidence="13">
    <location>
        <begin position="548"/>
        <end position="604"/>
    </location>
</feature>
<feature type="compositionally biased region" description="Low complexity" evidence="13">
    <location>
        <begin position="474"/>
        <end position="491"/>
    </location>
</feature>
<evidence type="ECO:0000256" key="11">
    <source>
        <dbReference type="ARBA" id="ARBA00035113"/>
    </source>
</evidence>
<dbReference type="CDD" id="cd16615">
    <property type="entry name" value="RING-HC_ZNF598"/>
    <property type="match status" value="1"/>
</dbReference>
<dbReference type="GO" id="GO:0008270">
    <property type="term" value="F:zinc ion binding"/>
    <property type="evidence" value="ECO:0007669"/>
    <property type="project" value="UniProtKB-KW"/>
</dbReference>
<evidence type="ECO:0000256" key="7">
    <source>
        <dbReference type="ARBA" id="ARBA00022679"/>
    </source>
</evidence>
<dbReference type="PANTHER" id="PTHR22938">
    <property type="entry name" value="ZINC FINGER PROTEIN 598"/>
    <property type="match status" value="1"/>
</dbReference>
<dbReference type="AlphaFoldDB" id="A0AB40C8H8"/>
<dbReference type="PROSITE" id="PS50089">
    <property type="entry name" value="ZF_RING_2"/>
    <property type="match status" value="1"/>
</dbReference>
<evidence type="ECO:0000256" key="10">
    <source>
        <dbReference type="ARBA" id="ARBA00022833"/>
    </source>
</evidence>
<feature type="compositionally biased region" description="Polar residues" evidence="13">
    <location>
        <begin position="286"/>
        <end position="298"/>
    </location>
</feature>
<feature type="compositionally biased region" description="Polar residues" evidence="13">
    <location>
        <begin position="691"/>
        <end position="702"/>
    </location>
</feature>
<sequence length="879" mass="96525">MDDSCAVCADALEWAAYGPCGHREVCSTCVIRLRFVLDDRRCCICKTENPFVFVTKAMGDYTRVITDFSKFPTGATEGKSGEFWYHEGSQAYFDDMDHYRMIKAMCRLSCSVCDKNAGEQATEPARRRSGFRSIEQLKGHLFHQHRLFMCSLCLEGRKVFICEQKLYTRSQLNQHVSTGDSEVDGSESERGGFMGHPMCEFCRSPFYGDNELYLHMSTEHYTCHICQRQHPGQYDYFKNYDDLETHFRQEHFLCENEACLAKKFIVFQNEAEMKRHNAIEHGGHMSRSQRNAALQIPTSFRFRRTEQEQRRGRGRGYRSDPSDNQLSMAIQASLEAAAIGDSSSHDSTSGARIVSEQRETNHMGAVSKSFESLNVNSGSGSSSRSGTIQNQNSQSAPILEDLSFPALTDREPPETSSRYAQALQSSVNAADLKEESFPPLPGSKKSGKQKARQGSQGLGRSTMANHLQIRQGNSSGSSSHTFTPSGSSRSSQIGPEARHQVARRSVTPEAWPAIGRGAPLASAANPQVMSARENGPISSGLAWNANNGTRLRHSASDPNLTQGRFLSQPSSTMASVATDRSQASSSSSSSSSSSGGSQPLPKVEDVQTANKSLVERIIASLDNDEDKYAAFKTISSEYRQNLINTPEYLSYVQQFGLMHLVLELAQLCPDAQKQKELIEAYNASVRGKGSVENNVNNPQRSKGINIPKKGKDKGKDGSSSTNAKDALTDNFLNTVRKLQSERISQEEEIEVEVLLKDGYRAAKGKKATLSSSNSNTVSVQLTDSSGDDDSSKTVTSITGQKPDDGGSSKQRKRTSKFNRIRLGDGSAAALLNLGRVDVSPPRPERESGEEPSDRSAVRGVWKNGGGQRLVASVQKSPAK</sequence>
<gene>
    <name evidence="16" type="primary">LOC120273566</name>
</gene>
<feature type="compositionally biased region" description="Basic and acidic residues" evidence="13">
    <location>
        <begin position="842"/>
        <end position="856"/>
    </location>
</feature>
<evidence type="ECO:0000256" key="1">
    <source>
        <dbReference type="ARBA" id="ARBA00000900"/>
    </source>
</evidence>
<evidence type="ECO:0000313" key="16">
    <source>
        <dbReference type="RefSeq" id="XP_039136146.1"/>
    </source>
</evidence>
<keyword evidence="6" id="KW-0597">Phosphoprotein</keyword>
<comment type="similarity">
    <text evidence="11">Belongs to the ZNF598/HEL2 family.</text>
</comment>
<comment type="catalytic activity">
    <reaction evidence="1">
        <text>S-ubiquitinyl-[E2 ubiquitin-conjugating enzyme]-L-cysteine + [acceptor protein]-L-lysine = [E2 ubiquitin-conjugating enzyme]-L-cysteine + N(6)-ubiquitinyl-[acceptor protein]-L-lysine.</text>
        <dbReference type="EC" id="2.3.2.27"/>
    </reaction>
</comment>
<feature type="compositionally biased region" description="Basic residues" evidence="13">
    <location>
        <begin position="809"/>
        <end position="819"/>
    </location>
</feature>
<feature type="compositionally biased region" description="Polar residues" evidence="13">
    <location>
        <begin position="556"/>
        <end position="583"/>
    </location>
</feature>
<feature type="region of interest" description="Disordered" evidence="13">
    <location>
        <begin position="429"/>
        <end position="510"/>
    </location>
</feature>
<keyword evidence="9 12" id="KW-0863">Zinc-finger</keyword>
<dbReference type="PANTHER" id="PTHR22938:SF0">
    <property type="entry name" value="E3 UBIQUITIN-PROTEIN LIGASE ZNF598"/>
    <property type="match status" value="1"/>
</dbReference>
<dbReference type="GeneID" id="120273566"/>
<feature type="region of interest" description="Disordered" evidence="13">
    <location>
        <begin position="283"/>
        <end position="324"/>
    </location>
</feature>
<dbReference type="SMART" id="SM00355">
    <property type="entry name" value="ZnF_C2H2"/>
    <property type="match status" value="4"/>
</dbReference>
<evidence type="ECO:0000256" key="8">
    <source>
        <dbReference type="ARBA" id="ARBA00022723"/>
    </source>
</evidence>
<accession>A0AB40C8H8</accession>
<reference evidence="16" key="1">
    <citation type="submission" date="2025-08" db="UniProtKB">
        <authorList>
            <consortium name="RefSeq"/>
        </authorList>
    </citation>
    <scope>IDENTIFICATION</scope>
</reference>